<organism evidence="1 2">
    <name type="scientific">Phytohabitans kaempferiae</name>
    <dbReference type="NCBI Taxonomy" id="1620943"/>
    <lineage>
        <taxon>Bacteria</taxon>
        <taxon>Bacillati</taxon>
        <taxon>Actinomycetota</taxon>
        <taxon>Actinomycetes</taxon>
        <taxon>Micromonosporales</taxon>
        <taxon>Micromonosporaceae</taxon>
    </lineage>
</organism>
<dbReference type="RefSeq" id="WP_377253005.1">
    <property type="nucleotide sequence ID" value="NZ_JBHLUH010000039.1"/>
</dbReference>
<gene>
    <name evidence="1" type="ORF">ACFFIA_19910</name>
</gene>
<dbReference type="EMBL" id="JBHLUH010000039">
    <property type="protein sequence ID" value="MFC0529930.1"/>
    <property type="molecule type" value="Genomic_DNA"/>
</dbReference>
<accession>A0ABV6M5F1</accession>
<keyword evidence="2" id="KW-1185">Reference proteome</keyword>
<dbReference type="Proteomes" id="UP001589867">
    <property type="component" value="Unassembled WGS sequence"/>
</dbReference>
<protein>
    <recommendedName>
        <fullName evidence="3">ACT domain-containing protein</fullName>
    </recommendedName>
</protein>
<proteinExistence type="predicted"/>
<comment type="caution">
    <text evidence="1">The sequence shown here is derived from an EMBL/GenBank/DDBJ whole genome shotgun (WGS) entry which is preliminary data.</text>
</comment>
<name>A0ABV6M5F1_9ACTN</name>
<sequence>MRTAVVRVVVDRDGRLSPGEYEAGVRRLRERGAEVVASPAERLPDRGREIELIVPGLDPADVDKHVTACAEAFGTSATPGVVTYISRGTDDDAHGVLAAFRVAGEVERTVEGDDEVVTVTLDAAAMRRVPESRLHTALEAALNCEVRIVREAPSAG</sequence>
<evidence type="ECO:0000313" key="2">
    <source>
        <dbReference type="Proteomes" id="UP001589867"/>
    </source>
</evidence>
<evidence type="ECO:0000313" key="1">
    <source>
        <dbReference type="EMBL" id="MFC0529930.1"/>
    </source>
</evidence>
<evidence type="ECO:0008006" key="3">
    <source>
        <dbReference type="Google" id="ProtNLM"/>
    </source>
</evidence>
<reference evidence="1 2" key="1">
    <citation type="submission" date="2024-09" db="EMBL/GenBank/DDBJ databases">
        <authorList>
            <person name="Sun Q."/>
            <person name="Mori K."/>
        </authorList>
    </citation>
    <scope>NUCLEOTIDE SEQUENCE [LARGE SCALE GENOMIC DNA]</scope>
    <source>
        <strain evidence="1 2">TBRC 3947</strain>
    </source>
</reference>